<feature type="region of interest" description="Disordered" evidence="1">
    <location>
        <begin position="17"/>
        <end position="43"/>
    </location>
</feature>
<evidence type="ECO:0000313" key="2">
    <source>
        <dbReference type="EMBL" id="GJN40321.1"/>
    </source>
</evidence>
<evidence type="ECO:0000256" key="1">
    <source>
        <dbReference type="SAM" id="MobiDB-lite"/>
    </source>
</evidence>
<comment type="caution">
    <text evidence="2">The sequence shown here is derived from an EMBL/GenBank/DDBJ whole genome shotgun (WGS) entry which is preliminary data.</text>
</comment>
<accession>A0AAV5G1S6</accession>
<dbReference type="AlphaFoldDB" id="A0AAV5G1S6"/>
<keyword evidence="3" id="KW-1185">Reference proteome</keyword>
<gene>
    <name evidence="2" type="primary">gb29524</name>
    <name evidence="2" type="ORF">PR202_gb29524</name>
</gene>
<evidence type="ECO:0000313" key="3">
    <source>
        <dbReference type="Proteomes" id="UP001054889"/>
    </source>
</evidence>
<organism evidence="2 3">
    <name type="scientific">Eleusine coracana subsp. coracana</name>
    <dbReference type="NCBI Taxonomy" id="191504"/>
    <lineage>
        <taxon>Eukaryota</taxon>
        <taxon>Viridiplantae</taxon>
        <taxon>Streptophyta</taxon>
        <taxon>Embryophyta</taxon>
        <taxon>Tracheophyta</taxon>
        <taxon>Spermatophyta</taxon>
        <taxon>Magnoliopsida</taxon>
        <taxon>Liliopsida</taxon>
        <taxon>Poales</taxon>
        <taxon>Poaceae</taxon>
        <taxon>PACMAD clade</taxon>
        <taxon>Chloridoideae</taxon>
        <taxon>Cynodonteae</taxon>
        <taxon>Eleusininae</taxon>
        <taxon>Eleusine</taxon>
    </lineage>
</organism>
<name>A0AAV5G1S6_ELECO</name>
<proteinExistence type="predicted"/>
<reference evidence="2" key="1">
    <citation type="journal article" date="2018" name="DNA Res.">
        <title>Multiple hybrid de novo genome assembly of finger millet, an orphan allotetraploid crop.</title>
        <authorList>
            <person name="Hatakeyama M."/>
            <person name="Aluri S."/>
            <person name="Balachadran M.T."/>
            <person name="Sivarajan S.R."/>
            <person name="Patrignani A."/>
            <person name="Gruter S."/>
            <person name="Poveda L."/>
            <person name="Shimizu-Inatsugi R."/>
            <person name="Baeten J."/>
            <person name="Francoijs K.J."/>
            <person name="Nataraja K.N."/>
            <person name="Reddy Y.A.N."/>
            <person name="Phadnis S."/>
            <person name="Ravikumar R.L."/>
            <person name="Schlapbach R."/>
            <person name="Sreeman S.M."/>
            <person name="Shimizu K.K."/>
        </authorList>
    </citation>
    <scope>NUCLEOTIDE SEQUENCE</scope>
</reference>
<dbReference type="EMBL" id="BQKI01000112">
    <property type="protein sequence ID" value="GJN40321.1"/>
    <property type="molecule type" value="Genomic_DNA"/>
</dbReference>
<protein>
    <submittedName>
        <fullName evidence="2">Uncharacterized protein</fullName>
    </submittedName>
</protein>
<dbReference type="Proteomes" id="UP001054889">
    <property type="component" value="Unassembled WGS sequence"/>
</dbReference>
<reference evidence="2" key="2">
    <citation type="submission" date="2021-12" db="EMBL/GenBank/DDBJ databases">
        <title>Resequencing data analysis of finger millet.</title>
        <authorList>
            <person name="Hatakeyama M."/>
            <person name="Aluri S."/>
            <person name="Balachadran M.T."/>
            <person name="Sivarajan S.R."/>
            <person name="Poveda L."/>
            <person name="Shimizu-Inatsugi R."/>
            <person name="Schlapbach R."/>
            <person name="Sreeman S.M."/>
            <person name="Shimizu K.K."/>
        </authorList>
    </citation>
    <scope>NUCLEOTIDE SEQUENCE</scope>
</reference>
<sequence length="194" mass="21282">MRSCSYCSTFGRIRHCSQGSKPSHGISYAKHWPPENGRANTQPTSMTNAKFVVVLKLTSTSSLLVILQEQFGFQWSAIMPMRAGLGVLICNTSGPITPAIQYRPPPAPRQRWRARERESALQHHAALLPGPAAASARGFFPVAVTEPKLIFCHRLPLSLFRCALVAANFPALLGVSYRSRLLARRLSRARGSSG</sequence>